<comment type="caution">
    <text evidence="1">The sequence shown here is derived from an EMBL/GenBank/DDBJ whole genome shotgun (WGS) entry which is preliminary data.</text>
</comment>
<keyword evidence="2" id="KW-1185">Reference proteome</keyword>
<proteinExistence type="predicted"/>
<evidence type="ECO:0000313" key="1">
    <source>
        <dbReference type="EMBL" id="KAI9903073.1"/>
    </source>
</evidence>
<dbReference type="EMBL" id="CM047941">
    <property type="protein sequence ID" value="KAI9903073.1"/>
    <property type="molecule type" value="Genomic_DNA"/>
</dbReference>
<accession>A0ACC0VAB8</accession>
<name>A0ACC0VAB8_9HYPO</name>
<gene>
    <name evidence="1" type="ORF">N3K66_002425</name>
</gene>
<organism evidence="1 2">
    <name type="scientific">Trichothecium roseum</name>
    <dbReference type="NCBI Taxonomy" id="47278"/>
    <lineage>
        <taxon>Eukaryota</taxon>
        <taxon>Fungi</taxon>
        <taxon>Dikarya</taxon>
        <taxon>Ascomycota</taxon>
        <taxon>Pezizomycotina</taxon>
        <taxon>Sordariomycetes</taxon>
        <taxon>Hypocreomycetidae</taxon>
        <taxon>Hypocreales</taxon>
        <taxon>Hypocreales incertae sedis</taxon>
        <taxon>Trichothecium</taxon>
    </lineage>
</organism>
<reference evidence="1" key="1">
    <citation type="submission" date="2022-10" db="EMBL/GenBank/DDBJ databases">
        <title>Complete Genome of Trichothecium roseum strain YXFP-22015, a Plant Pathogen Isolated from Citrus.</title>
        <authorList>
            <person name="Wang Y."/>
            <person name="Zhu L."/>
        </authorList>
    </citation>
    <scope>NUCLEOTIDE SEQUENCE</scope>
    <source>
        <strain evidence="1">YXFP-22015</strain>
    </source>
</reference>
<sequence>MTSLPSRGGAQIFRRTCMRCRRTPQAQAQAQVQAQRQRVRCASSSSFVRNQAGPQPKHQQGGAAAASRHASLSLPKLPAAPAARRSFTTRSSPSPEKPAGPGSGTTPKTHYGLFPQTLPAGPPPSGPFHVDARTLRREFLSLQAKTHPDLAPPELKASAETTSAILNDAYKTLLNPLLRAQYLLSLRGVDVAEDETLKIEEPDLLMLVLEAREGIEEAESEEDLIEPRKVNDERIRESEEALDKAFSTDDIEAAKKEAVRMRYWVNIKDSLDAWEKGQPVVLQH</sequence>
<dbReference type="Proteomes" id="UP001163324">
    <property type="component" value="Chromosome 2"/>
</dbReference>
<protein>
    <submittedName>
        <fullName evidence="1">Uncharacterized protein</fullName>
    </submittedName>
</protein>
<evidence type="ECO:0000313" key="2">
    <source>
        <dbReference type="Proteomes" id="UP001163324"/>
    </source>
</evidence>